<keyword evidence="4" id="KW-0479">Metal-binding</keyword>
<dbReference type="Gene3D" id="1.20.120.1750">
    <property type="match status" value="1"/>
</dbReference>
<evidence type="ECO:0000313" key="13">
    <source>
        <dbReference type="EMBL" id="RAH81187.1"/>
    </source>
</evidence>
<dbReference type="SMART" id="SM00647">
    <property type="entry name" value="IBR"/>
    <property type="match status" value="1"/>
</dbReference>
<sequence>MTAPRQCTACSEDLCQAKAARAPCRHEYCSSCLESYFQSSLSEGGRFPPRCCGQPFDITAVGQHLTLETLRRYERKRAEIETPNKVYCSRGRCSAFIPPSCIVNTRASCPSCGHKTCASCKEPFHTGNCPANTDYERQMSAARRFGWQTCPRCGRLVELDSGCHHMICLCGVEFCYFCGRVWKTCRCNVPRDPRAEAYERIIERTGTIPPGSVEYIAPVFPGPGQFPPPAGFPPQRELLQNPGRPRIPAALESRPYR</sequence>
<keyword evidence="5" id="KW-0677">Repeat</keyword>
<dbReference type="InterPro" id="IPR031127">
    <property type="entry name" value="E3_UB_ligase_RBR"/>
</dbReference>
<dbReference type="EMBL" id="KZ824797">
    <property type="protein sequence ID" value="RAH81187.1"/>
    <property type="molecule type" value="Genomic_DNA"/>
</dbReference>
<feature type="region of interest" description="Disordered" evidence="10">
    <location>
        <begin position="224"/>
        <end position="257"/>
    </location>
</feature>
<dbReference type="GO" id="GO:0008270">
    <property type="term" value="F:zinc ion binding"/>
    <property type="evidence" value="ECO:0007669"/>
    <property type="project" value="UniProtKB-KW"/>
</dbReference>
<dbReference type="InterPro" id="IPR001841">
    <property type="entry name" value="Znf_RING"/>
</dbReference>
<protein>
    <recommendedName>
        <fullName evidence="2">RBR-type E3 ubiquitin transferase</fullName>
        <ecNumber evidence="2">2.3.2.31</ecNumber>
    </recommendedName>
</protein>
<evidence type="ECO:0000256" key="3">
    <source>
        <dbReference type="ARBA" id="ARBA00022679"/>
    </source>
</evidence>
<organism evidence="13 14">
    <name type="scientific">Aspergillus japonicus CBS 114.51</name>
    <dbReference type="NCBI Taxonomy" id="1448312"/>
    <lineage>
        <taxon>Eukaryota</taxon>
        <taxon>Fungi</taxon>
        <taxon>Dikarya</taxon>
        <taxon>Ascomycota</taxon>
        <taxon>Pezizomycotina</taxon>
        <taxon>Eurotiomycetes</taxon>
        <taxon>Eurotiomycetidae</taxon>
        <taxon>Eurotiales</taxon>
        <taxon>Aspergillaceae</taxon>
        <taxon>Aspergillus</taxon>
        <taxon>Aspergillus subgen. Circumdati</taxon>
    </lineage>
</organism>
<evidence type="ECO:0000256" key="8">
    <source>
        <dbReference type="ARBA" id="ARBA00022833"/>
    </source>
</evidence>
<name>A0A8T8WZA7_ASPJA</name>
<dbReference type="InterPro" id="IPR044066">
    <property type="entry name" value="TRIAD_supradom"/>
</dbReference>
<evidence type="ECO:0000256" key="6">
    <source>
        <dbReference type="ARBA" id="ARBA00022771"/>
    </source>
</evidence>
<dbReference type="Pfam" id="PF01485">
    <property type="entry name" value="IBR"/>
    <property type="match status" value="1"/>
</dbReference>
<dbReference type="GO" id="GO:0061630">
    <property type="term" value="F:ubiquitin protein ligase activity"/>
    <property type="evidence" value="ECO:0007669"/>
    <property type="project" value="UniProtKB-EC"/>
</dbReference>
<evidence type="ECO:0000256" key="9">
    <source>
        <dbReference type="PROSITE-ProRule" id="PRU00175"/>
    </source>
</evidence>
<evidence type="ECO:0000256" key="7">
    <source>
        <dbReference type="ARBA" id="ARBA00022786"/>
    </source>
</evidence>
<evidence type="ECO:0000256" key="2">
    <source>
        <dbReference type="ARBA" id="ARBA00012251"/>
    </source>
</evidence>
<dbReference type="SUPFAM" id="SSF57850">
    <property type="entry name" value="RING/U-box"/>
    <property type="match status" value="2"/>
</dbReference>
<dbReference type="Proteomes" id="UP000249497">
    <property type="component" value="Unassembled WGS sequence"/>
</dbReference>
<dbReference type="GeneID" id="37171738"/>
<dbReference type="PANTHER" id="PTHR11685">
    <property type="entry name" value="RBR FAMILY RING FINGER AND IBR DOMAIN-CONTAINING"/>
    <property type="match status" value="1"/>
</dbReference>
<dbReference type="Gene3D" id="3.30.40.10">
    <property type="entry name" value="Zinc/RING finger domain, C3HC4 (zinc finger)"/>
    <property type="match status" value="1"/>
</dbReference>
<gene>
    <name evidence="13" type="ORF">BO86DRAFT_314485</name>
</gene>
<accession>A0A8T8WZA7</accession>
<keyword evidence="6 9" id="KW-0863">Zinc-finger</keyword>
<evidence type="ECO:0000256" key="4">
    <source>
        <dbReference type="ARBA" id="ARBA00022723"/>
    </source>
</evidence>
<keyword evidence="14" id="KW-1185">Reference proteome</keyword>
<keyword evidence="7" id="KW-0833">Ubl conjugation pathway</keyword>
<evidence type="ECO:0000259" key="11">
    <source>
        <dbReference type="PROSITE" id="PS50089"/>
    </source>
</evidence>
<comment type="catalytic activity">
    <reaction evidence="1">
        <text>[E2 ubiquitin-conjugating enzyme]-S-ubiquitinyl-L-cysteine + [acceptor protein]-L-lysine = [E2 ubiquitin-conjugating enzyme]-L-cysteine + [acceptor protein]-N(6)-ubiquitinyl-L-lysine.</text>
        <dbReference type="EC" id="2.3.2.31"/>
    </reaction>
</comment>
<reference evidence="13 14" key="1">
    <citation type="submission" date="2018-02" db="EMBL/GenBank/DDBJ databases">
        <title>The genomes of Aspergillus section Nigri reveals drivers in fungal speciation.</title>
        <authorList>
            <consortium name="DOE Joint Genome Institute"/>
            <person name="Vesth T.C."/>
            <person name="Nybo J."/>
            <person name="Theobald S."/>
            <person name="Brandl J."/>
            <person name="Frisvad J.C."/>
            <person name="Nielsen K.F."/>
            <person name="Lyhne E.K."/>
            <person name="Kogle M.E."/>
            <person name="Kuo A."/>
            <person name="Riley R."/>
            <person name="Clum A."/>
            <person name="Nolan M."/>
            <person name="Lipzen A."/>
            <person name="Salamov A."/>
            <person name="Henrissat B."/>
            <person name="Wiebenga A."/>
            <person name="De vries R.P."/>
            <person name="Grigoriev I.V."/>
            <person name="Mortensen U.H."/>
            <person name="Andersen M.R."/>
            <person name="Baker S.E."/>
        </authorList>
    </citation>
    <scope>NUCLEOTIDE SEQUENCE [LARGE SCALE GENOMIC DNA]</scope>
    <source>
        <strain evidence="13 14">CBS 114.51</strain>
    </source>
</reference>
<dbReference type="InterPro" id="IPR017907">
    <property type="entry name" value="Znf_RING_CS"/>
</dbReference>
<feature type="domain" description="RING-type" evidence="11">
    <location>
        <begin position="7"/>
        <end position="51"/>
    </location>
</feature>
<proteinExistence type="predicted"/>
<dbReference type="PROSITE" id="PS51873">
    <property type="entry name" value="TRIAD"/>
    <property type="match status" value="1"/>
</dbReference>
<dbReference type="InterPro" id="IPR013083">
    <property type="entry name" value="Znf_RING/FYVE/PHD"/>
</dbReference>
<dbReference type="InterPro" id="IPR002867">
    <property type="entry name" value="IBR_dom"/>
</dbReference>
<dbReference type="EC" id="2.3.2.31" evidence="2"/>
<evidence type="ECO:0000256" key="1">
    <source>
        <dbReference type="ARBA" id="ARBA00001798"/>
    </source>
</evidence>
<dbReference type="OrthoDB" id="9977870at2759"/>
<evidence type="ECO:0000259" key="12">
    <source>
        <dbReference type="PROSITE" id="PS51873"/>
    </source>
</evidence>
<dbReference type="GO" id="GO:0016567">
    <property type="term" value="P:protein ubiquitination"/>
    <property type="evidence" value="ECO:0007669"/>
    <property type="project" value="InterPro"/>
</dbReference>
<dbReference type="CDD" id="cd22584">
    <property type="entry name" value="Rcat_RBR_unk"/>
    <property type="match status" value="1"/>
</dbReference>
<feature type="domain" description="RING-type" evidence="12">
    <location>
        <begin position="3"/>
        <end position="195"/>
    </location>
</feature>
<dbReference type="PROSITE" id="PS00518">
    <property type="entry name" value="ZF_RING_1"/>
    <property type="match status" value="1"/>
</dbReference>
<evidence type="ECO:0000256" key="10">
    <source>
        <dbReference type="SAM" id="MobiDB-lite"/>
    </source>
</evidence>
<evidence type="ECO:0000256" key="5">
    <source>
        <dbReference type="ARBA" id="ARBA00022737"/>
    </source>
</evidence>
<dbReference type="AlphaFoldDB" id="A0A8T8WZA7"/>
<evidence type="ECO:0000313" key="14">
    <source>
        <dbReference type="Proteomes" id="UP000249497"/>
    </source>
</evidence>
<dbReference type="CDD" id="cd20335">
    <property type="entry name" value="BRcat_RBR"/>
    <property type="match status" value="1"/>
</dbReference>
<keyword evidence="3" id="KW-0808">Transferase</keyword>
<dbReference type="RefSeq" id="XP_025527081.1">
    <property type="nucleotide sequence ID" value="XM_025668046.1"/>
</dbReference>
<dbReference type="PROSITE" id="PS50089">
    <property type="entry name" value="ZF_RING_2"/>
    <property type="match status" value="1"/>
</dbReference>
<keyword evidence="8" id="KW-0862">Zinc</keyword>